<keyword evidence="1" id="KW-0812">Transmembrane</keyword>
<evidence type="ECO:0000313" key="3">
    <source>
        <dbReference type="Proteomes" id="UP000009215"/>
    </source>
</evidence>
<evidence type="ECO:0000313" key="2">
    <source>
        <dbReference type="EMBL" id="CCI61756.1"/>
    </source>
</evidence>
<gene>
    <name evidence="2" type="ORF">SDSE_0245</name>
</gene>
<keyword evidence="1" id="KW-1133">Transmembrane helix</keyword>
<feature type="transmembrane region" description="Helical" evidence="1">
    <location>
        <begin position="51"/>
        <end position="72"/>
    </location>
</feature>
<feature type="transmembrane region" description="Helical" evidence="1">
    <location>
        <begin position="79"/>
        <end position="104"/>
    </location>
</feature>
<proteinExistence type="predicted"/>
<dbReference type="EMBL" id="HE858529">
    <property type="protein sequence ID" value="CCI61756.1"/>
    <property type="molecule type" value="Genomic_DNA"/>
</dbReference>
<feature type="transmembrane region" description="Helical" evidence="1">
    <location>
        <begin position="21"/>
        <end position="39"/>
    </location>
</feature>
<protein>
    <recommendedName>
        <fullName evidence="4">SpeK</fullName>
    </recommendedName>
</protein>
<keyword evidence="1" id="KW-0472">Membrane</keyword>
<organism evidence="2 3">
    <name type="scientific">Streptococcus dysgalactiae subsp. equisimilis AC-2713</name>
    <dbReference type="NCBI Taxonomy" id="759913"/>
    <lineage>
        <taxon>Bacteria</taxon>
        <taxon>Bacillati</taxon>
        <taxon>Bacillota</taxon>
        <taxon>Bacilli</taxon>
        <taxon>Lactobacillales</taxon>
        <taxon>Streptococcaceae</taxon>
        <taxon>Streptococcus</taxon>
    </lineage>
</organism>
<sequence>MRPHRKELSQMLAQFRPLINRYAKPYLVLVCLLWLAMFFVRWDTMVLGYNLYFLVMQKGFLILGILTILMGAISKRWGLILFGLLFCGAFWINLFIVFGILPVFGN</sequence>
<reference evidence="2 3" key="1">
    <citation type="submission" date="2012-05" db="EMBL/GenBank/DDBJ databases">
        <title>Complete genome sequence of a Streptococcus dysgalactiae subsp. equisimilis strain possessing Lancefield's group A antigen.</title>
        <authorList>
            <person name="Luetticken R."/>
            <person name="Bruellhoff K."/>
            <person name="Van der Linden M."/>
            <person name="Peltroche-Llacsahuanga H."/>
            <person name="Blom J."/>
            <person name="Weber-Lehmann J."/>
            <person name="Ferretti J.J."/>
            <person name="McShan W.M."/>
        </authorList>
    </citation>
    <scope>NUCLEOTIDE SEQUENCE [LARGE SCALE GENOMIC DNA]</scope>
    <source>
        <strain evidence="2 3">AC-2713</strain>
    </source>
</reference>
<dbReference type="Proteomes" id="UP000009215">
    <property type="component" value="Chromosome"/>
</dbReference>
<dbReference type="KEGG" id="sdc:SDSE_0245"/>
<accession>A0AB33R4Z3</accession>
<evidence type="ECO:0000256" key="1">
    <source>
        <dbReference type="SAM" id="Phobius"/>
    </source>
</evidence>
<dbReference type="AlphaFoldDB" id="A0AB33R4Z3"/>
<evidence type="ECO:0008006" key="4">
    <source>
        <dbReference type="Google" id="ProtNLM"/>
    </source>
</evidence>
<name>A0AB33R4Z3_STREQ</name>